<feature type="compositionally biased region" description="Polar residues" evidence="1">
    <location>
        <begin position="175"/>
        <end position="188"/>
    </location>
</feature>
<organism evidence="2 3">
    <name type="scientific">Plenodomus tracheiphilus IPT5</name>
    <dbReference type="NCBI Taxonomy" id="1408161"/>
    <lineage>
        <taxon>Eukaryota</taxon>
        <taxon>Fungi</taxon>
        <taxon>Dikarya</taxon>
        <taxon>Ascomycota</taxon>
        <taxon>Pezizomycotina</taxon>
        <taxon>Dothideomycetes</taxon>
        <taxon>Pleosporomycetidae</taxon>
        <taxon>Pleosporales</taxon>
        <taxon>Pleosporineae</taxon>
        <taxon>Leptosphaeriaceae</taxon>
        <taxon>Plenodomus</taxon>
    </lineage>
</organism>
<name>A0A6A7AP12_9PLEO</name>
<reference evidence="2" key="1">
    <citation type="submission" date="2020-01" db="EMBL/GenBank/DDBJ databases">
        <authorList>
            <consortium name="DOE Joint Genome Institute"/>
            <person name="Haridas S."/>
            <person name="Albert R."/>
            <person name="Binder M."/>
            <person name="Bloem J."/>
            <person name="Labutti K."/>
            <person name="Salamov A."/>
            <person name="Andreopoulos B."/>
            <person name="Baker S.E."/>
            <person name="Barry K."/>
            <person name="Bills G."/>
            <person name="Bluhm B.H."/>
            <person name="Cannon C."/>
            <person name="Castanera R."/>
            <person name="Culley D.E."/>
            <person name="Daum C."/>
            <person name="Ezra D."/>
            <person name="Gonzalez J.B."/>
            <person name="Henrissat B."/>
            <person name="Kuo A."/>
            <person name="Liang C."/>
            <person name="Lipzen A."/>
            <person name="Lutzoni F."/>
            <person name="Magnuson J."/>
            <person name="Mondo S."/>
            <person name="Nolan M."/>
            <person name="Ohm R."/>
            <person name="Pangilinan J."/>
            <person name="Park H.-J."/>
            <person name="Ramirez L."/>
            <person name="Alfaro M."/>
            <person name="Sun H."/>
            <person name="Tritt A."/>
            <person name="Yoshinaga Y."/>
            <person name="Zwiers L.-H."/>
            <person name="Turgeon B.G."/>
            <person name="Goodwin S.B."/>
            <person name="Spatafora J.W."/>
            <person name="Crous P.W."/>
            <person name="Grigoriev I.V."/>
        </authorList>
    </citation>
    <scope>NUCLEOTIDE SEQUENCE</scope>
    <source>
        <strain evidence="2">IPT5</strain>
    </source>
</reference>
<keyword evidence="3" id="KW-1185">Reference proteome</keyword>
<protein>
    <submittedName>
        <fullName evidence="2">Uncharacterized protein</fullName>
    </submittedName>
</protein>
<accession>A0A6A7AP12</accession>
<evidence type="ECO:0000313" key="2">
    <source>
        <dbReference type="EMBL" id="KAF2844057.1"/>
    </source>
</evidence>
<feature type="compositionally biased region" description="Basic and acidic residues" evidence="1">
    <location>
        <begin position="194"/>
        <end position="216"/>
    </location>
</feature>
<dbReference type="AlphaFoldDB" id="A0A6A7AP12"/>
<gene>
    <name evidence="2" type="ORF">T440DRAFT_60379</name>
</gene>
<feature type="region of interest" description="Disordered" evidence="1">
    <location>
        <begin position="173"/>
        <end position="221"/>
    </location>
</feature>
<evidence type="ECO:0000313" key="3">
    <source>
        <dbReference type="Proteomes" id="UP000799423"/>
    </source>
</evidence>
<dbReference type="EMBL" id="MU006428">
    <property type="protein sequence ID" value="KAF2844057.1"/>
    <property type="molecule type" value="Genomic_DNA"/>
</dbReference>
<proteinExistence type="predicted"/>
<sequence length="393" mass="44332">MSNQDAVPTASSNAHEDILKELRSTIQEIRDAPYDAHFLAKVERVVSEFSVELQVRGKFENAARLLKGPVQERPLRWKRRAVTCVEFTWTTEDRRNKRRLRLRNLNRNSLKFCGLAFCVNDLVEMPYQNFEKILSSIETFVEAEQLEPYLAKIGEPKAKASPVYTNHINLPAFQVQPQNPASDPWKNQQSRKRKLDDDVADEARKRPGRTRSETPSRPDMTPQALHELDVRLCEASYVSYNTMPRENMQRSNEPYRTGVTTCDKFLAEGSKPDTGALALTTCLAIYVPSSVADGFVISRISHSSIVAIRGSVKDQQMGAGPLPSSDTPGAPHSDMATKALLWLDTQLRDAGYMPFNFEDRTTIYMSTSEEDGFAITGMEYVEIWAKATCLMLG</sequence>
<dbReference type="Proteomes" id="UP000799423">
    <property type="component" value="Unassembled WGS sequence"/>
</dbReference>
<evidence type="ECO:0000256" key="1">
    <source>
        <dbReference type="SAM" id="MobiDB-lite"/>
    </source>
</evidence>